<accession>M9R8R1</accession>
<dbReference type="Proteomes" id="UP000005307">
    <property type="component" value="Chromosome"/>
</dbReference>
<protein>
    <submittedName>
        <fullName evidence="3">Uncharacterized protein</fullName>
    </submittedName>
</protein>
<dbReference type="InterPro" id="IPR027417">
    <property type="entry name" value="P-loop_NTPase"/>
</dbReference>
<dbReference type="OrthoDB" id="9800698at2"/>
<feature type="repeat" description="TPR" evidence="2">
    <location>
        <begin position="115"/>
        <end position="148"/>
    </location>
</feature>
<feature type="repeat" description="TPR" evidence="2">
    <location>
        <begin position="320"/>
        <end position="353"/>
    </location>
</feature>
<dbReference type="SUPFAM" id="SSF48452">
    <property type="entry name" value="TPR-like"/>
    <property type="match status" value="2"/>
</dbReference>
<dbReference type="Pfam" id="PF14559">
    <property type="entry name" value="TPR_19"/>
    <property type="match status" value="1"/>
</dbReference>
<dbReference type="InterPro" id="IPR026634">
    <property type="entry name" value="TPST-like"/>
</dbReference>
<evidence type="ECO:0000313" key="4">
    <source>
        <dbReference type="Proteomes" id="UP000005307"/>
    </source>
</evidence>
<gene>
    <name evidence="3" type="ORF">OAN307_c35520</name>
</gene>
<proteinExistence type="predicted"/>
<dbReference type="InterPro" id="IPR019734">
    <property type="entry name" value="TPR_rpt"/>
</dbReference>
<dbReference type="STRING" id="391626.OAN307_c35520"/>
<dbReference type="PANTHER" id="PTHR12788:SF10">
    <property type="entry name" value="PROTEIN-TYROSINE SULFOTRANSFERASE"/>
    <property type="match status" value="1"/>
</dbReference>
<dbReference type="eggNOG" id="COG0457">
    <property type="taxonomic scope" value="Bacteria"/>
</dbReference>
<evidence type="ECO:0000313" key="3">
    <source>
        <dbReference type="EMBL" id="AGI69029.1"/>
    </source>
</evidence>
<keyword evidence="1" id="KW-0808">Transferase</keyword>
<dbReference type="KEGG" id="oat:OAN307_c35520"/>
<organism evidence="3 4">
    <name type="scientific">Octadecabacter antarcticus 307</name>
    <dbReference type="NCBI Taxonomy" id="391626"/>
    <lineage>
        <taxon>Bacteria</taxon>
        <taxon>Pseudomonadati</taxon>
        <taxon>Pseudomonadota</taxon>
        <taxon>Alphaproteobacteria</taxon>
        <taxon>Rhodobacterales</taxon>
        <taxon>Roseobacteraceae</taxon>
        <taxon>Octadecabacter</taxon>
    </lineage>
</organism>
<dbReference type="PANTHER" id="PTHR12788">
    <property type="entry name" value="PROTEIN-TYROSINE SULFOTRANSFERASE 2"/>
    <property type="match status" value="1"/>
</dbReference>
<dbReference type="SMART" id="SM00028">
    <property type="entry name" value="TPR"/>
    <property type="match status" value="9"/>
</dbReference>
<dbReference type="RefSeq" id="WP_015500993.1">
    <property type="nucleotide sequence ID" value="NC_020911.1"/>
</dbReference>
<evidence type="ECO:0000256" key="2">
    <source>
        <dbReference type="PROSITE-ProRule" id="PRU00339"/>
    </source>
</evidence>
<dbReference type="EMBL" id="CP003740">
    <property type="protein sequence ID" value="AGI69029.1"/>
    <property type="molecule type" value="Genomic_DNA"/>
</dbReference>
<evidence type="ECO:0000256" key="1">
    <source>
        <dbReference type="ARBA" id="ARBA00022679"/>
    </source>
</evidence>
<dbReference type="Gene3D" id="3.40.50.300">
    <property type="entry name" value="P-loop containing nucleotide triphosphate hydrolases"/>
    <property type="match status" value="1"/>
</dbReference>
<dbReference type="Pfam" id="PF13469">
    <property type="entry name" value="Sulfotransfer_3"/>
    <property type="match status" value="1"/>
</dbReference>
<sequence>MTQHSAQKMQVTPAQALAQASKHYAERRFDAAARILESFVTARPTDADALNLAAATELARGRTDVAVALMDRAVTLHPKNAVFLANLAEMRRRGGDATGGLDAARRAVAANPDIAIAQANLGIALYDAGDLDGAEAAQKAALAIDPRQPRAVNNLGSIARDRGDRKAAADLYRRALRLSPSDDEIASNLGTVLVEDDREDEALRILLPYINVRPKVPAEMHAVIGRAHLRRDALDDAERALRTAINIDPKHISAHVGLSQVLQQKNHADKALVVAAAAARIDPNSATAHHQAGICLGELGAPEKARDAYNRALAADTDFHAALISLGYLAMELGDADEARTMFERALALSSDEFGGHLGLVRLGRVAADHPAMIALEAAAEGLDTMPPKRAVALHYALGKGYEDQKRFSEAWPHYAAGATLKRAEIDYDAAQFEDRVDHIIEVMDAATIERLRSFAISSDRAIFVLGMPRSGTTLTEAILASHPQVHGAGELHDLQRLLPMDNGDPEARYPHVITRGDGPGLTRIVEAYVESLGQRAPDSLHVTDKMPANFLYLGLIHALMPNARIVHTMRDPVDTCVSCYTRLFDRAQLHSYDQVEMARYYNAYRRMMDHWRAVLPASAFLDSEYETLVGAFEPRARSFVDWCGLPWDDACLAFHETKRSIRTASVTQVRQPVYTSSVRKWKSYEDHLGPMLKTLGANCQSE</sequence>
<feature type="repeat" description="TPR" evidence="2">
    <location>
        <begin position="149"/>
        <end position="182"/>
    </location>
</feature>
<dbReference type="eggNOG" id="COG3118">
    <property type="taxonomic scope" value="Bacteria"/>
</dbReference>
<reference evidence="3 4" key="1">
    <citation type="journal article" date="2013" name="PLoS ONE">
        <title>Poles Apart: Arctic and Antarctic Octadecabacter strains Share High Genome Plasticity and a New Type of Xanthorhodopsin.</title>
        <authorList>
            <person name="Vollmers J."/>
            <person name="Voget S."/>
            <person name="Dietrich S."/>
            <person name="Gollnow K."/>
            <person name="Smits M."/>
            <person name="Meyer K."/>
            <person name="Brinkhoff T."/>
            <person name="Simon M."/>
            <person name="Daniel R."/>
        </authorList>
    </citation>
    <scope>NUCLEOTIDE SEQUENCE [LARGE SCALE GENOMIC DNA]</scope>
    <source>
        <strain evidence="3 4">307</strain>
    </source>
</reference>
<dbReference type="Pfam" id="PF13432">
    <property type="entry name" value="TPR_16"/>
    <property type="match status" value="3"/>
</dbReference>
<keyword evidence="4" id="KW-1185">Reference proteome</keyword>
<dbReference type="GO" id="GO:0008476">
    <property type="term" value="F:protein-tyrosine sulfotransferase activity"/>
    <property type="evidence" value="ECO:0007669"/>
    <property type="project" value="InterPro"/>
</dbReference>
<dbReference type="SUPFAM" id="SSF52540">
    <property type="entry name" value="P-loop containing nucleoside triphosphate hydrolases"/>
    <property type="match status" value="1"/>
</dbReference>
<name>M9R8R1_9RHOB</name>
<dbReference type="AlphaFoldDB" id="M9R8R1"/>
<dbReference type="HOGENOM" id="CLU_017034_0_0_5"/>
<dbReference type="InterPro" id="IPR011990">
    <property type="entry name" value="TPR-like_helical_dom_sf"/>
</dbReference>
<keyword evidence="2" id="KW-0802">TPR repeat</keyword>
<dbReference type="PROSITE" id="PS50005">
    <property type="entry name" value="TPR"/>
    <property type="match status" value="4"/>
</dbReference>
<dbReference type="Gene3D" id="1.25.40.10">
    <property type="entry name" value="Tetratricopeptide repeat domain"/>
    <property type="match status" value="3"/>
</dbReference>
<feature type="repeat" description="TPR" evidence="2">
    <location>
        <begin position="218"/>
        <end position="251"/>
    </location>
</feature>